<sequence length="312" mass="35101">VTSYADPFVLTTGSWTIYVSSLFDYLIVITVQMFFAKMIFQLLKGFRKWLLVVGLMMFIVSEFGFFRNSDHKNWDGKLLESRRLIRNKLGWIVKDSKISIHIDCESINMGLKTSRSAPHSANAIRCSDDSIPLLDSVRCESSFQAVYETSSDNYYLRNKPFHFDDNLISREFSLRIVGSVQTIVMIANPHNRAILSVDYLSAHLYINSLLAALNARDRVRAIGMGAASYVSSGEVNPTRANTVNLPGMQSSAAPPFDSTNPGYNHSMGEHNRQPSRKGVHISVETESYVMKDFDSESPEPVHNKGREETVVV</sequence>
<feature type="transmembrane region" description="Helical" evidence="2">
    <location>
        <begin position="48"/>
        <end position="66"/>
    </location>
</feature>
<evidence type="ECO:0000313" key="4">
    <source>
        <dbReference type="Proteomes" id="UP000297245"/>
    </source>
</evidence>
<evidence type="ECO:0000256" key="1">
    <source>
        <dbReference type="SAM" id="MobiDB-lite"/>
    </source>
</evidence>
<dbReference type="EMBL" id="ML179844">
    <property type="protein sequence ID" value="THU81063.1"/>
    <property type="molecule type" value="Genomic_DNA"/>
</dbReference>
<feature type="transmembrane region" description="Helical" evidence="2">
    <location>
        <begin position="15"/>
        <end position="36"/>
    </location>
</feature>
<keyword evidence="2" id="KW-0812">Transmembrane</keyword>
<dbReference type="Proteomes" id="UP000297245">
    <property type="component" value="Unassembled WGS sequence"/>
</dbReference>
<name>A0A4S8KYS1_DENBC</name>
<protein>
    <submittedName>
        <fullName evidence="3">Uncharacterized protein</fullName>
    </submittedName>
</protein>
<accession>A0A4S8KYS1</accession>
<dbReference type="AlphaFoldDB" id="A0A4S8KYS1"/>
<evidence type="ECO:0000256" key="2">
    <source>
        <dbReference type="SAM" id="Phobius"/>
    </source>
</evidence>
<feature type="compositionally biased region" description="Polar residues" evidence="1">
    <location>
        <begin position="253"/>
        <end position="263"/>
    </location>
</feature>
<keyword evidence="2" id="KW-0472">Membrane</keyword>
<feature type="region of interest" description="Disordered" evidence="1">
    <location>
        <begin position="291"/>
        <end position="312"/>
    </location>
</feature>
<evidence type="ECO:0000313" key="3">
    <source>
        <dbReference type="EMBL" id="THU81063.1"/>
    </source>
</evidence>
<keyword evidence="2" id="KW-1133">Transmembrane helix</keyword>
<proteinExistence type="predicted"/>
<gene>
    <name evidence="3" type="ORF">K435DRAFT_809384</name>
</gene>
<feature type="non-terminal residue" evidence="3">
    <location>
        <position position="1"/>
    </location>
</feature>
<organism evidence="3 4">
    <name type="scientific">Dendrothele bispora (strain CBS 962.96)</name>
    <dbReference type="NCBI Taxonomy" id="1314807"/>
    <lineage>
        <taxon>Eukaryota</taxon>
        <taxon>Fungi</taxon>
        <taxon>Dikarya</taxon>
        <taxon>Basidiomycota</taxon>
        <taxon>Agaricomycotina</taxon>
        <taxon>Agaricomycetes</taxon>
        <taxon>Agaricomycetidae</taxon>
        <taxon>Agaricales</taxon>
        <taxon>Agaricales incertae sedis</taxon>
        <taxon>Dendrothele</taxon>
    </lineage>
</organism>
<reference evidence="3 4" key="1">
    <citation type="journal article" date="2019" name="Nat. Ecol. Evol.">
        <title>Megaphylogeny resolves global patterns of mushroom evolution.</title>
        <authorList>
            <person name="Varga T."/>
            <person name="Krizsan K."/>
            <person name="Foldi C."/>
            <person name="Dima B."/>
            <person name="Sanchez-Garcia M."/>
            <person name="Sanchez-Ramirez S."/>
            <person name="Szollosi G.J."/>
            <person name="Szarkandi J.G."/>
            <person name="Papp V."/>
            <person name="Albert L."/>
            <person name="Andreopoulos W."/>
            <person name="Angelini C."/>
            <person name="Antonin V."/>
            <person name="Barry K.W."/>
            <person name="Bougher N.L."/>
            <person name="Buchanan P."/>
            <person name="Buyck B."/>
            <person name="Bense V."/>
            <person name="Catcheside P."/>
            <person name="Chovatia M."/>
            <person name="Cooper J."/>
            <person name="Damon W."/>
            <person name="Desjardin D."/>
            <person name="Finy P."/>
            <person name="Geml J."/>
            <person name="Haridas S."/>
            <person name="Hughes K."/>
            <person name="Justo A."/>
            <person name="Karasinski D."/>
            <person name="Kautmanova I."/>
            <person name="Kiss B."/>
            <person name="Kocsube S."/>
            <person name="Kotiranta H."/>
            <person name="LaButti K.M."/>
            <person name="Lechner B.E."/>
            <person name="Liimatainen K."/>
            <person name="Lipzen A."/>
            <person name="Lukacs Z."/>
            <person name="Mihaltcheva S."/>
            <person name="Morgado L.N."/>
            <person name="Niskanen T."/>
            <person name="Noordeloos M.E."/>
            <person name="Ohm R.A."/>
            <person name="Ortiz-Santana B."/>
            <person name="Ovrebo C."/>
            <person name="Racz N."/>
            <person name="Riley R."/>
            <person name="Savchenko A."/>
            <person name="Shiryaev A."/>
            <person name="Soop K."/>
            <person name="Spirin V."/>
            <person name="Szebenyi C."/>
            <person name="Tomsovsky M."/>
            <person name="Tulloss R.E."/>
            <person name="Uehling J."/>
            <person name="Grigoriev I.V."/>
            <person name="Vagvolgyi C."/>
            <person name="Papp T."/>
            <person name="Martin F.M."/>
            <person name="Miettinen O."/>
            <person name="Hibbett D.S."/>
            <person name="Nagy L.G."/>
        </authorList>
    </citation>
    <scope>NUCLEOTIDE SEQUENCE [LARGE SCALE GENOMIC DNA]</scope>
    <source>
        <strain evidence="3 4">CBS 962.96</strain>
    </source>
</reference>
<feature type="region of interest" description="Disordered" evidence="1">
    <location>
        <begin position="253"/>
        <end position="277"/>
    </location>
</feature>
<keyword evidence="4" id="KW-1185">Reference proteome</keyword>